<sequence length="164" mass="19208">MILNKIPNKKSLNFLKLSLRYFNVSRSLNLESNTTTQRIVGINGEKKQKDNNEKFEKPLTKIETTSNKFLNSGQYFEYRSKIINEYRLTQKPNPYPHKFHVDYSIPTFIEKFNYLKPDQSLLNNDKELISIAGRIHNQRSSSSKLIFYDLQGEGETIQIVSRAQ</sequence>
<reference evidence="2 3" key="1">
    <citation type="submission" date="2018-08" db="EMBL/GenBank/DDBJ databases">
        <title>Genome and evolution of the arbuscular mycorrhizal fungus Diversispora epigaea (formerly Glomus versiforme) and its bacterial endosymbionts.</title>
        <authorList>
            <person name="Sun X."/>
            <person name="Fei Z."/>
            <person name="Harrison M."/>
        </authorList>
    </citation>
    <scope>NUCLEOTIDE SEQUENCE [LARGE SCALE GENOMIC DNA]</scope>
    <source>
        <strain evidence="2 3">IT104</strain>
    </source>
</reference>
<dbReference type="GO" id="GO:0005829">
    <property type="term" value="C:cytosol"/>
    <property type="evidence" value="ECO:0007669"/>
    <property type="project" value="TreeGrafter"/>
</dbReference>
<dbReference type="Gene3D" id="2.40.50.140">
    <property type="entry name" value="Nucleic acid-binding proteins"/>
    <property type="match status" value="1"/>
</dbReference>
<comment type="caution">
    <text evidence="2">The sequence shown here is derived from an EMBL/GenBank/DDBJ whole genome shotgun (WGS) entry which is preliminary data.</text>
</comment>
<evidence type="ECO:0000313" key="3">
    <source>
        <dbReference type="Proteomes" id="UP000266861"/>
    </source>
</evidence>
<protein>
    <recommendedName>
        <fullName evidence="4">OB domain-containing protein</fullName>
    </recommendedName>
</protein>
<name>A0A397HV57_9GLOM</name>
<dbReference type="GO" id="GO:0004824">
    <property type="term" value="F:lysine-tRNA ligase activity"/>
    <property type="evidence" value="ECO:0007669"/>
    <property type="project" value="TreeGrafter"/>
</dbReference>
<dbReference type="SUPFAM" id="SSF50249">
    <property type="entry name" value="Nucleic acid-binding proteins"/>
    <property type="match status" value="1"/>
</dbReference>
<dbReference type="STRING" id="1348612.A0A397HV57"/>
<keyword evidence="1" id="KW-0547">Nucleotide-binding</keyword>
<accession>A0A397HV57</accession>
<evidence type="ECO:0000313" key="2">
    <source>
        <dbReference type="EMBL" id="RHZ65446.1"/>
    </source>
</evidence>
<dbReference type="GO" id="GO:0000049">
    <property type="term" value="F:tRNA binding"/>
    <property type="evidence" value="ECO:0007669"/>
    <property type="project" value="TreeGrafter"/>
</dbReference>
<dbReference type="PANTHER" id="PTHR42918:SF9">
    <property type="entry name" value="LYSINE--TRNA LIGASE"/>
    <property type="match status" value="1"/>
</dbReference>
<dbReference type="Proteomes" id="UP000266861">
    <property type="component" value="Unassembled WGS sequence"/>
</dbReference>
<proteinExistence type="predicted"/>
<dbReference type="AlphaFoldDB" id="A0A397HV57"/>
<keyword evidence="3" id="KW-1185">Reference proteome</keyword>
<organism evidence="2 3">
    <name type="scientific">Diversispora epigaea</name>
    <dbReference type="NCBI Taxonomy" id="1348612"/>
    <lineage>
        <taxon>Eukaryota</taxon>
        <taxon>Fungi</taxon>
        <taxon>Fungi incertae sedis</taxon>
        <taxon>Mucoromycota</taxon>
        <taxon>Glomeromycotina</taxon>
        <taxon>Glomeromycetes</taxon>
        <taxon>Diversisporales</taxon>
        <taxon>Diversisporaceae</taxon>
        <taxon>Diversispora</taxon>
    </lineage>
</organism>
<evidence type="ECO:0000256" key="1">
    <source>
        <dbReference type="ARBA" id="ARBA00022741"/>
    </source>
</evidence>
<dbReference type="PANTHER" id="PTHR42918">
    <property type="entry name" value="LYSYL-TRNA SYNTHETASE"/>
    <property type="match status" value="1"/>
</dbReference>
<gene>
    <name evidence="2" type="ORF">Glove_315g61</name>
</gene>
<dbReference type="OrthoDB" id="21243at2759"/>
<dbReference type="InterPro" id="IPR012340">
    <property type="entry name" value="NA-bd_OB-fold"/>
</dbReference>
<dbReference type="EMBL" id="PQFF01000288">
    <property type="protein sequence ID" value="RHZ65446.1"/>
    <property type="molecule type" value="Genomic_DNA"/>
</dbReference>
<dbReference type="GO" id="GO:0006430">
    <property type="term" value="P:lysyl-tRNA aminoacylation"/>
    <property type="evidence" value="ECO:0007669"/>
    <property type="project" value="TreeGrafter"/>
</dbReference>
<evidence type="ECO:0008006" key="4">
    <source>
        <dbReference type="Google" id="ProtNLM"/>
    </source>
</evidence>